<feature type="compositionally biased region" description="Polar residues" evidence="1">
    <location>
        <begin position="393"/>
        <end position="403"/>
    </location>
</feature>
<evidence type="ECO:0000313" key="2">
    <source>
        <dbReference type="EMBL" id="KAL1870290.1"/>
    </source>
</evidence>
<gene>
    <name evidence="2" type="ORF">VTK73DRAFT_2665</name>
</gene>
<feature type="region of interest" description="Disordered" evidence="1">
    <location>
        <begin position="446"/>
        <end position="470"/>
    </location>
</feature>
<accession>A0ABR3X379</accession>
<comment type="caution">
    <text evidence="2">The sequence shown here is derived from an EMBL/GenBank/DDBJ whole genome shotgun (WGS) entry which is preliminary data.</text>
</comment>
<reference evidence="2 3" key="1">
    <citation type="journal article" date="2024" name="Commun. Biol.">
        <title>Comparative genomic analysis of thermophilic fungi reveals convergent evolutionary adaptations and gene losses.</title>
        <authorList>
            <person name="Steindorff A.S."/>
            <person name="Aguilar-Pontes M.V."/>
            <person name="Robinson A.J."/>
            <person name="Andreopoulos B."/>
            <person name="LaButti K."/>
            <person name="Kuo A."/>
            <person name="Mondo S."/>
            <person name="Riley R."/>
            <person name="Otillar R."/>
            <person name="Haridas S."/>
            <person name="Lipzen A."/>
            <person name="Grimwood J."/>
            <person name="Schmutz J."/>
            <person name="Clum A."/>
            <person name="Reid I.D."/>
            <person name="Moisan M.C."/>
            <person name="Butler G."/>
            <person name="Nguyen T.T.M."/>
            <person name="Dewar K."/>
            <person name="Conant G."/>
            <person name="Drula E."/>
            <person name="Henrissat B."/>
            <person name="Hansel C."/>
            <person name="Singer S."/>
            <person name="Hutchinson M.I."/>
            <person name="de Vries R.P."/>
            <person name="Natvig D.O."/>
            <person name="Powell A.J."/>
            <person name="Tsang A."/>
            <person name="Grigoriev I.V."/>
        </authorList>
    </citation>
    <scope>NUCLEOTIDE SEQUENCE [LARGE SCALE GENOMIC DNA]</scope>
    <source>
        <strain evidence="2 3">ATCC 24622</strain>
    </source>
</reference>
<feature type="compositionally biased region" description="Acidic residues" evidence="1">
    <location>
        <begin position="548"/>
        <end position="558"/>
    </location>
</feature>
<name>A0ABR3X379_9PEZI</name>
<proteinExistence type="predicted"/>
<evidence type="ECO:0000313" key="3">
    <source>
        <dbReference type="Proteomes" id="UP001586593"/>
    </source>
</evidence>
<feature type="region of interest" description="Disordered" evidence="1">
    <location>
        <begin position="543"/>
        <end position="616"/>
    </location>
</feature>
<feature type="compositionally biased region" description="Polar residues" evidence="1">
    <location>
        <begin position="600"/>
        <end position="609"/>
    </location>
</feature>
<feature type="compositionally biased region" description="Low complexity" evidence="1">
    <location>
        <begin position="559"/>
        <end position="577"/>
    </location>
</feature>
<evidence type="ECO:0000256" key="1">
    <source>
        <dbReference type="SAM" id="MobiDB-lite"/>
    </source>
</evidence>
<dbReference type="Proteomes" id="UP001586593">
    <property type="component" value="Unassembled WGS sequence"/>
</dbReference>
<feature type="region of interest" description="Disordered" evidence="1">
    <location>
        <begin position="381"/>
        <end position="405"/>
    </location>
</feature>
<dbReference type="EMBL" id="JAZHXJ010000177">
    <property type="protein sequence ID" value="KAL1870290.1"/>
    <property type="molecule type" value="Genomic_DNA"/>
</dbReference>
<sequence>MSEISHFYVSSLRSYSEAGIRRVLRDIRGSGFQSVEVSWQQNVGMFKVTCPRNEESQIMRQFKIVQEEMEADALQQIAAGEPVRDFIHISNQGEGRKLTRCVGGVQKEYRVPVSMYNCNYCDVWTKLDVPTEPMAIQDVITDDWLSHLCNATETSVFLPPPGKVIFIGSAKQRGLDLMMQKLDVALAQTKIKDDCSLRVLFSLETCISGTSMVEVRYIANTSRKFLSTILLDRYDTSGDVKSYQNLADSAILRLCSVSAATGSWLSSFGLGTKALERAVETSKVQDRYQCFRQTGRAHVEKARNPDLRKWVAPNGEVAVAAPKRRWTEITAVVQKRVPEAGPTEGAAAANACRICFPEDLDDMPINELQLGAFDARSLSLSNTQPTARGPGRTPNSGGDSSLPTGERHVTLQKKNEPPVTSWSHPRAIVAPALPIRVSTRQSYESARKQLRKVSSKAENTPATSPGMLEPTSKLERSANVSILDMEIKETGLKEPLKAMPNNIPISLSMTPLTPVPTWHGEGCLGSGNNEKPLLLVRGQSLITTTGPDADESDNDNSDTDLLTRTTTSSSFSQFTLRGGAGGRDGSGKKKKSSQARGYGNQASESSSEGCGSRKGFAATGVQGPAWQDIMSNGKEGETRPSYQRYLQEMSTAVTDLVAKGPYLRGKVSLRAEFGHILLHSIDESALSFSREGTKCNGWKKEDLEKRLKECGEPTFTKIITTNGGDMEHMVSMRDPVTDQVLWQAEPQAHTFYSFACVAKLKGQEQKFLLDVDGTVEDFTYQLRATDEDRRAIWCHNLEGNWDLRWVLLHTDETALEAKFGQFGRSLLANLQVIVPEGGDEPHLRWGVHLGFGVRVKYVRTLTKWRFRSRSGQSYLHITEVLENRIMDGGHIFDGEERKNWVMQRAEPYKKGVLDKEGWPQRWYEASISSARADKILLANRDLDFGNKTAWNVSDIVKKDILESIAYPSAVMLRQMDLVGAGNRNNKLGHMKMPQPNDVGVPGTSGYKVSSGGSGHVQFW</sequence>
<organism evidence="2 3">
    <name type="scientific">Phialemonium thermophilum</name>
    <dbReference type="NCBI Taxonomy" id="223376"/>
    <lineage>
        <taxon>Eukaryota</taxon>
        <taxon>Fungi</taxon>
        <taxon>Dikarya</taxon>
        <taxon>Ascomycota</taxon>
        <taxon>Pezizomycotina</taxon>
        <taxon>Sordariomycetes</taxon>
        <taxon>Sordariomycetidae</taxon>
        <taxon>Cephalothecales</taxon>
        <taxon>Cephalothecaceae</taxon>
        <taxon>Phialemonium</taxon>
    </lineage>
</organism>
<keyword evidence="3" id="KW-1185">Reference proteome</keyword>
<protein>
    <submittedName>
        <fullName evidence="2">Uncharacterized protein</fullName>
    </submittedName>
</protein>